<dbReference type="WBParaSite" id="GPUH_0000189401-mRNA-1">
    <property type="protein sequence ID" value="GPUH_0000189401-mRNA-1"/>
    <property type="gene ID" value="GPUH_0000189401"/>
</dbReference>
<organism evidence="1">
    <name type="scientific">Gongylonema pulchrum</name>
    <dbReference type="NCBI Taxonomy" id="637853"/>
    <lineage>
        <taxon>Eukaryota</taxon>
        <taxon>Metazoa</taxon>
        <taxon>Ecdysozoa</taxon>
        <taxon>Nematoda</taxon>
        <taxon>Chromadorea</taxon>
        <taxon>Rhabditida</taxon>
        <taxon>Spirurina</taxon>
        <taxon>Spiruromorpha</taxon>
        <taxon>Spiruroidea</taxon>
        <taxon>Gongylonematidae</taxon>
        <taxon>Gongylonema</taxon>
    </lineage>
</organism>
<sequence length="134" mass="15110">LPTNLEIREGTAYQCPEQEWAAPTQPDENYGRQESCAWLPRENLDSIKLRDYLSIAVRRFRIGQDRQLKAQSKEVGPKIDSSETKVMQVPSVHVATLQIGGVDLEKVDTYVCLGQEENGLRNLSLEIARRRAAG</sequence>
<proteinExistence type="predicted"/>
<reference evidence="1" key="1">
    <citation type="submission" date="2016-06" db="UniProtKB">
        <authorList>
            <consortium name="WormBaseParasite"/>
        </authorList>
    </citation>
    <scope>IDENTIFICATION</scope>
</reference>
<protein>
    <submittedName>
        <fullName evidence="1">ELM2 domain-containing protein</fullName>
    </submittedName>
</protein>
<evidence type="ECO:0000313" key="1">
    <source>
        <dbReference type="WBParaSite" id="GPUH_0000189401-mRNA-1"/>
    </source>
</evidence>
<dbReference type="AlphaFoldDB" id="A0A183CZJ8"/>
<accession>A0A183CZJ8</accession>
<name>A0A183CZJ8_9BILA</name>